<evidence type="ECO:0000313" key="4">
    <source>
        <dbReference type="Proteomes" id="UP001338309"/>
    </source>
</evidence>
<evidence type="ECO:0000259" key="2">
    <source>
        <dbReference type="Pfam" id="PF02563"/>
    </source>
</evidence>
<accession>A0ABQ6PNK6</accession>
<sequence>MNNSTPFINRKTTQFLFFLLLFTVLFASCIPNRKVIYLQNESNNPSLEPGNRIPYQMVKYALQFNDIVDVQVITNDEIIRNGFNITKTDVSPNLGMQQGQGGGDVYYMTGYTVDEDGMIELPLLGKVKVGNLTLDEAKEEIRNRLTNYIKSDFYVRVKLGGIRYSAIGEFRNPGKYVVLQDRMTIFEAIANAGDLTTIARRDKLLLIRQYPDGSQVYEVDLNDRSLLNSEFYFIRPNDQLYVEPLKVRELGAGENAAQTITLLISLFTFAALMLNLTQ</sequence>
<gene>
    <name evidence="3" type="ORF">Aconfl_21720</name>
</gene>
<dbReference type="Pfam" id="PF02563">
    <property type="entry name" value="Poly_export"/>
    <property type="match status" value="1"/>
</dbReference>
<dbReference type="Gene3D" id="3.30.1950.10">
    <property type="entry name" value="wza like domain"/>
    <property type="match status" value="1"/>
</dbReference>
<name>A0ABQ6PNK6_9BACT</name>
<keyword evidence="4" id="KW-1185">Reference proteome</keyword>
<dbReference type="PANTHER" id="PTHR33619:SF3">
    <property type="entry name" value="POLYSACCHARIDE EXPORT PROTEIN GFCE-RELATED"/>
    <property type="match status" value="1"/>
</dbReference>
<dbReference type="InterPro" id="IPR003715">
    <property type="entry name" value="Poly_export_N"/>
</dbReference>
<protein>
    <submittedName>
        <fullName evidence="3">Polysaccharide biosynthesis/export family protein</fullName>
    </submittedName>
</protein>
<feature type="domain" description="Polysaccharide export protein N-terminal" evidence="2">
    <location>
        <begin position="59"/>
        <end position="158"/>
    </location>
</feature>
<comment type="caution">
    <text evidence="3">The sequence shown here is derived from an EMBL/GenBank/DDBJ whole genome shotgun (WGS) entry which is preliminary data.</text>
</comment>
<dbReference type="InterPro" id="IPR049712">
    <property type="entry name" value="Poly_export"/>
</dbReference>
<evidence type="ECO:0000256" key="1">
    <source>
        <dbReference type="ARBA" id="ARBA00022729"/>
    </source>
</evidence>
<dbReference type="PANTHER" id="PTHR33619">
    <property type="entry name" value="POLYSACCHARIDE EXPORT PROTEIN GFCE-RELATED"/>
    <property type="match status" value="1"/>
</dbReference>
<evidence type="ECO:0000313" key="3">
    <source>
        <dbReference type="EMBL" id="GMQ29529.1"/>
    </source>
</evidence>
<proteinExistence type="predicted"/>
<dbReference type="RefSeq" id="WP_338224251.1">
    <property type="nucleotide sequence ID" value="NZ_BTPD01000006.1"/>
</dbReference>
<reference evidence="3 4" key="1">
    <citation type="submission" date="2023-08" db="EMBL/GenBank/DDBJ databases">
        <title>Draft genome sequence of Algoriphagus confluentis.</title>
        <authorList>
            <person name="Takatani N."/>
            <person name="Hosokawa M."/>
            <person name="Sawabe T."/>
        </authorList>
    </citation>
    <scope>NUCLEOTIDE SEQUENCE [LARGE SCALE GENOMIC DNA]</scope>
    <source>
        <strain evidence="3 4">NBRC 111222</strain>
    </source>
</reference>
<dbReference type="EMBL" id="BTPD01000006">
    <property type="protein sequence ID" value="GMQ29529.1"/>
    <property type="molecule type" value="Genomic_DNA"/>
</dbReference>
<keyword evidence="1" id="KW-0732">Signal</keyword>
<dbReference type="Gene3D" id="3.10.560.10">
    <property type="entry name" value="Outer membrane lipoprotein wza domain like"/>
    <property type="match status" value="1"/>
</dbReference>
<dbReference type="Proteomes" id="UP001338309">
    <property type="component" value="Unassembled WGS sequence"/>
</dbReference>
<organism evidence="3 4">
    <name type="scientific">Algoriphagus confluentis</name>
    <dbReference type="NCBI Taxonomy" id="1697556"/>
    <lineage>
        <taxon>Bacteria</taxon>
        <taxon>Pseudomonadati</taxon>
        <taxon>Bacteroidota</taxon>
        <taxon>Cytophagia</taxon>
        <taxon>Cytophagales</taxon>
        <taxon>Cyclobacteriaceae</taxon>
        <taxon>Algoriphagus</taxon>
    </lineage>
</organism>